<dbReference type="AlphaFoldDB" id="A0A1I5TCE7"/>
<dbReference type="OrthoDB" id="7859773at2"/>
<evidence type="ECO:0000313" key="2">
    <source>
        <dbReference type="Proteomes" id="UP000199356"/>
    </source>
</evidence>
<reference evidence="1 2" key="1">
    <citation type="submission" date="2016-10" db="EMBL/GenBank/DDBJ databases">
        <authorList>
            <person name="de Groot N.N."/>
        </authorList>
    </citation>
    <scope>NUCLEOTIDE SEQUENCE [LARGE SCALE GENOMIC DNA]</scope>
    <source>
        <strain evidence="1 2">DSM 19547</strain>
    </source>
</reference>
<protein>
    <submittedName>
        <fullName evidence="1">Uncharacterized protein</fullName>
    </submittedName>
</protein>
<dbReference type="STRING" id="441119.SAMN04488047_11346"/>
<evidence type="ECO:0000313" key="1">
    <source>
        <dbReference type="EMBL" id="SFP80715.1"/>
    </source>
</evidence>
<dbReference type="EMBL" id="FOXA01000013">
    <property type="protein sequence ID" value="SFP80715.1"/>
    <property type="molecule type" value="Genomic_DNA"/>
</dbReference>
<organism evidence="1 2">
    <name type="scientific">Tranquillimonas alkanivorans</name>
    <dbReference type="NCBI Taxonomy" id="441119"/>
    <lineage>
        <taxon>Bacteria</taxon>
        <taxon>Pseudomonadati</taxon>
        <taxon>Pseudomonadota</taxon>
        <taxon>Alphaproteobacteria</taxon>
        <taxon>Rhodobacterales</taxon>
        <taxon>Roseobacteraceae</taxon>
        <taxon>Tranquillimonas</taxon>
    </lineage>
</organism>
<dbReference type="RefSeq" id="WP_143096164.1">
    <property type="nucleotide sequence ID" value="NZ_FOXA01000013.1"/>
</dbReference>
<dbReference type="Proteomes" id="UP000199356">
    <property type="component" value="Unassembled WGS sequence"/>
</dbReference>
<name>A0A1I5TCE7_9RHOB</name>
<keyword evidence="2" id="KW-1185">Reference proteome</keyword>
<sequence>MNRMSDLRPRGCGVFLRAGVSAVALVLAAVAVPGPSSADTLQLSRSVGVGPTDYSAADLILLRRAAAEDDGSFTRYLRHLRARAEADGAPIPGGNSLASLAGVAPGTYSAVEMVLIIRAREDDDGTALRNTLRGGHYELSRDTRGRLTPSKQQLAGLLGVSPRGYTLTELVMMRRAIED</sequence>
<accession>A0A1I5TCE7</accession>
<gene>
    <name evidence="1" type="ORF">SAMN04488047_11346</name>
</gene>
<proteinExistence type="predicted"/>